<protein>
    <submittedName>
        <fullName evidence="1">Uncharacterized protein</fullName>
    </submittedName>
</protein>
<proteinExistence type="predicted"/>
<organism evidence="1 2">
    <name type="scientific">Ephemerocybe angulata</name>
    <dbReference type="NCBI Taxonomy" id="980116"/>
    <lineage>
        <taxon>Eukaryota</taxon>
        <taxon>Fungi</taxon>
        <taxon>Dikarya</taxon>
        <taxon>Basidiomycota</taxon>
        <taxon>Agaricomycotina</taxon>
        <taxon>Agaricomycetes</taxon>
        <taxon>Agaricomycetidae</taxon>
        <taxon>Agaricales</taxon>
        <taxon>Agaricineae</taxon>
        <taxon>Psathyrellaceae</taxon>
        <taxon>Ephemerocybe</taxon>
    </lineage>
</organism>
<dbReference type="Proteomes" id="UP000521943">
    <property type="component" value="Unassembled WGS sequence"/>
</dbReference>
<gene>
    <name evidence="1" type="ORF">DFP72DRAFT_1082848</name>
</gene>
<accession>A0A8H6H7M0</accession>
<dbReference type="EMBL" id="JACGCI010000209">
    <property type="protein sequence ID" value="KAF6741990.1"/>
    <property type="molecule type" value="Genomic_DNA"/>
</dbReference>
<evidence type="ECO:0000313" key="2">
    <source>
        <dbReference type="Proteomes" id="UP000521943"/>
    </source>
</evidence>
<name>A0A8H6H7M0_9AGAR</name>
<dbReference type="AlphaFoldDB" id="A0A8H6H7M0"/>
<sequence>MPPRVPNEILLTIAQLRCAHPTYYDYIDLDSHHPLDVPPYSHPQDWCAIELLLTSSAVYSMASIYSWECVMVISIRALPSVMTAVRREILYAGESRLPRDIIRCLDLSFNLGYASSELHHLVHSLPNLDTLVLSHMTPTMLLFCDPTPPRDNIPLPFPSPFPPSLRAVLFSDSIHGVTMEDIVLLSLMVPTLERLQVAKFFVVGNASLQHTVIAPSFFFPSLTWLAIGGFERVARHIHDPSAASLSLLLDSLSVGSGLVSLRRLDILTDIQIPERFLDIHGSSINFLSITSAQHECIRIANSFTSFRALEHVNILADPTLTPFPRTGNHTLSRITIHRPRTPPNLLLPGPAIESVMRDIISEVIALSSTCPNLNQVRIVPPHGPLDAQWFASQQERLPTHIALSF</sequence>
<reference evidence="1 2" key="1">
    <citation type="submission" date="2020-07" db="EMBL/GenBank/DDBJ databases">
        <title>Comparative genomics of pyrophilous fungi reveals a link between fire events and developmental genes.</title>
        <authorList>
            <consortium name="DOE Joint Genome Institute"/>
            <person name="Steindorff A.S."/>
            <person name="Carver A."/>
            <person name="Calhoun S."/>
            <person name="Stillman K."/>
            <person name="Liu H."/>
            <person name="Lipzen A."/>
            <person name="Pangilinan J."/>
            <person name="Labutti K."/>
            <person name="Bruns T.D."/>
            <person name="Grigoriev I.V."/>
        </authorList>
    </citation>
    <scope>NUCLEOTIDE SEQUENCE [LARGE SCALE GENOMIC DNA]</scope>
    <source>
        <strain evidence="1 2">CBS 144469</strain>
    </source>
</reference>
<comment type="caution">
    <text evidence="1">The sequence shown here is derived from an EMBL/GenBank/DDBJ whole genome shotgun (WGS) entry which is preliminary data.</text>
</comment>
<evidence type="ECO:0000313" key="1">
    <source>
        <dbReference type="EMBL" id="KAF6741990.1"/>
    </source>
</evidence>
<dbReference type="Gene3D" id="3.80.10.10">
    <property type="entry name" value="Ribonuclease Inhibitor"/>
    <property type="match status" value="1"/>
</dbReference>
<keyword evidence="2" id="KW-1185">Reference proteome</keyword>
<dbReference type="InterPro" id="IPR032675">
    <property type="entry name" value="LRR_dom_sf"/>
</dbReference>